<evidence type="ECO:0000256" key="5">
    <source>
        <dbReference type="ARBA" id="ARBA00022801"/>
    </source>
</evidence>
<keyword evidence="4" id="KW-0547">Nucleotide-binding</keyword>
<evidence type="ECO:0000259" key="10">
    <source>
        <dbReference type="Pfam" id="PF02492"/>
    </source>
</evidence>
<dbReference type="OrthoDB" id="9802035at2"/>
<dbReference type="InterPro" id="IPR003495">
    <property type="entry name" value="CobW/HypB/UreG_nucleotide-bd"/>
</dbReference>
<protein>
    <recommendedName>
        <fullName evidence="8">Hydrogenase maturation factor HypB</fullName>
    </recommendedName>
</protein>
<evidence type="ECO:0000313" key="12">
    <source>
        <dbReference type="Proteomes" id="UP000229757"/>
    </source>
</evidence>
<evidence type="ECO:0000256" key="2">
    <source>
        <dbReference type="ARBA" id="ARBA00022596"/>
    </source>
</evidence>
<feature type="domain" description="CobW/HypB/UreG nucleotide-binding" evidence="10">
    <location>
        <begin position="84"/>
        <end position="243"/>
    </location>
</feature>
<evidence type="ECO:0000256" key="9">
    <source>
        <dbReference type="SAM" id="MobiDB-lite"/>
    </source>
</evidence>
<dbReference type="GO" id="GO:0051604">
    <property type="term" value="P:protein maturation"/>
    <property type="evidence" value="ECO:0007669"/>
    <property type="project" value="InterPro"/>
</dbReference>
<dbReference type="GO" id="GO:0016151">
    <property type="term" value="F:nickel cation binding"/>
    <property type="evidence" value="ECO:0007669"/>
    <property type="project" value="InterPro"/>
</dbReference>
<dbReference type="PANTHER" id="PTHR30134">
    <property type="entry name" value="HYDROGENASE PROTEIN ASSEMBLY PROTEIN, NICKEL CHAPERONE"/>
    <property type="match status" value="1"/>
</dbReference>
<keyword evidence="3" id="KW-0479">Metal-binding</keyword>
<dbReference type="EMBL" id="CP011797">
    <property type="protein sequence ID" value="ATX75791.1"/>
    <property type="molecule type" value="Genomic_DNA"/>
</dbReference>
<evidence type="ECO:0000256" key="1">
    <source>
        <dbReference type="ARBA" id="ARBA00006211"/>
    </source>
</evidence>
<dbReference type="NCBIfam" id="TIGR00073">
    <property type="entry name" value="hypB"/>
    <property type="match status" value="1"/>
</dbReference>
<proteinExistence type="inferred from homology"/>
<dbReference type="GO" id="GO:0008270">
    <property type="term" value="F:zinc ion binding"/>
    <property type="evidence" value="ECO:0007669"/>
    <property type="project" value="TreeGrafter"/>
</dbReference>
<gene>
    <name evidence="11" type="primary">hypB</name>
    <name evidence="11" type="ORF">REIFOR_00623</name>
</gene>
<dbReference type="KEGG" id="rfo:REIFOR_00623"/>
<keyword evidence="12" id="KW-1185">Reference proteome</keyword>
<comment type="similarity">
    <text evidence="1">Belongs to the SIMIBI class G3E GTPase family. HypB/HupM subfamily.</text>
</comment>
<dbReference type="Gene3D" id="3.40.50.300">
    <property type="entry name" value="P-loop containing nucleotide triphosphate hydrolases"/>
    <property type="match status" value="1"/>
</dbReference>
<dbReference type="AlphaFoldDB" id="A0A2K8KPJ9"/>
<dbReference type="Proteomes" id="UP000229757">
    <property type="component" value="Chromosome"/>
</dbReference>
<dbReference type="PANTHER" id="PTHR30134:SF2">
    <property type="entry name" value="HYDROGENASE MATURATION FACTOR HYPB"/>
    <property type="match status" value="1"/>
</dbReference>
<dbReference type="GO" id="GO:0003924">
    <property type="term" value="F:GTPase activity"/>
    <property type="evidence" value="ECO:0007669"/>
    <property type="project" value="InterPro"/>
</dbReference>
<keyword evidence="6" id="KW-0862">Zinc</keyword>
<keyword evidence="5" id="KW-0378">Hydrolase</keyword>
<evidence type="ECO:0000256" key="7">
    <source>
        <dbReference type="ARBA" id="ARBA00023134"/>
    </source>
</evidence>
<feature type="region of interest" description="Disordered" evidence="9">
    <location>
        <begin position="13"/>
        <end position="51"/>
    </location>
</feature>
<name>A0A2K8KPJ9_9GAMM</name>
<dbReference type="GO" id="GO:0005525">
    <property type="term" value="F:GTP binding"/>
    <property type="evidence" value="ECO:0007669"/>
    <property type="project" value="UniProtKB-KW"/>
</dbReference>
<sequence length="278" mass="30069">MCGTCGCTPLDTPTRLIDPPAGSPALGSPGLGSPGLKVASAGWQPPQTPEHDSVQFQTSLYAHNRQLAMDLRHRLMAERILLFNLVSSPGAGKTTLLLATLRRLAARTKACVIEGDQQTELDALRIRATGTPALQINTGQACHLDAQRVSEALEQLRPETGSLVFIENVGNLICPAHFDLGEALRVVLLSVTEGDDKALKYPDIFASADLVLITKCDLLPYVDFNLAHARANIQKINPNLEVLTSACGRKSNLSAWLSWLTTQQQAFIREHSPNDHPA</sequence>
<dbReference type="RefSeq" id="WP_100256175.1">
    <property type="nucleotide sequence ID" value="NZ_CP011797.1"/>
</dbReference>
<evidence type="ECO:0000313" key="11">
    <source>
        <dbReference type="EMBL" id="ATX75791.1"/>
    </source>
</evidence>
<dbReference type="InterPro" id="IPR027417">
    <property type="entry name" value="P-loop_NTPase"/>
</dbReference>
<dbReference type="InterPro" id="IPR004392">
    <property type="entry name" value="Hyd_mat_HypB"/>
</dbReference>
<accession>A0A2K8KPJ9</accession>
<evidence type="ECO:0000256" key="3">
    <source>
        <dbReference type="ARBA" id="ARBA00022723"/>
    </source>
</evidence>
<dbReference type="SUPFAM" id="SSF52540">
    <property type="entry name" value="P-loop containing nucleoside triphosphate hydrolases"/>
    <property type="match status" value="1"/>
</dbReference>
<evidence type="ECO:0000256" key="8">
    <source>
        <dbReference type="ARBA" id="ARBA00035238"/>
    </source>
</evidence>
<feature type="compositionally biased region" description="Low complexity" evidence="9">
    <location>
        <begin position="19"/>
        <end position="28"/>
    </location>
</feature>
<reference evidence="11 12" key="1">
    <citation type="journal article" date="2017" name="Environ. Microbiol.">
        <title>Genomic and physiological analyses of 'Reinekea forsetii' reveal a versatile opportunistic lifestyle during spring algae blooms.</title>
        <authorList>
            <person name="Avci B."/>
            <person name="Hahnke R.L."/>
            <person name="Chafee M."/>
            <person name="Fischer T."/>
            <person name="Gruber-Vodicka H."/>
            <person name="Tegetmeyer H.E."/>
            <person name="Harder J."/>
            <person name="Fuchs B.M."/>
            <person name="Amann R.I."/>
            <person name="Teeling H."/>
        </authorList>
    </citation>
    <scope>NUCLEOTIDE SEQUENCE [LARGE SCALE GENOMIC DNA]</scope>
    <source>
        <strain evidence="11 12">Hel1_31_D35</strain>
    </source>
</reference>
<organism evidence="11 12">
    <name type="scientific">Reinekea forsetii</name>
    <dbReference type="NCBI Taxonomy" id="1336806"/>
    <lineage>
        <taxon>Bacteria</taxon>
        <taxon>Pseudomonadati</taxon>
        <taxon>Pseudomonadota</taxon>
        <taxon>Gammaproteobacteria</taxon>
        <taxon>Oceanospirillales</taxon>
        <taxon>Saccharospirillaceae</taxon>
        <taxon>Reinekea</taxon>
    </lineage>
</organism>
<dbReference type="Pfam" id="PF02492">
    <property type="entry name" value="cobW"/>
    <property type="match status" value="1"/>
</dbReference>
<keyword evidence="7" id="KW-0342">GTP-binding</keyword>
<evidence type="ECO:0000256" key="4">
    <source>
        <dbReference type="ARBA" id="ARBA00022741"/>
    </source>
</evidence>
<evidence type="ECO:0000256" key="6">
    <source>
        <dbReference type="ARBA" id="ARBA00022833"/>
    </source>
</evidence>
<keyword evidence="2" id="KW-0533">Nickel</keyword>